<dbReference type="Proteomes" id="UP000219215">
    <property type="component" value="Chromosome DPRO"/>
</dbReference>
<evidence type="ECO:0000256" key="17">
    <source>
        <dbReference type="ARBA" id="ARBA00023136"/>
    </source>
</evidence>
<keyword evidence="12" id="KW-0699">rRNA-binding</keyword>
<evidence type="ECO:0000256" key="13">
    <source>
        <dbReference type="ARBA" id="ARBA00022759"/>
    </source>
</evidence>
<dbReference type="GO" id="GO:0005737">
    <property type="term" value="C:cytoplasm"/>
    <property type="evidence" value="ECO:0007669"/>
    <property type="project" value="UniProtKB-SubCell"/>
</dbReference>
<dbReference type="PANTHER" id="PTHR30001">
    <property type="entry name" value="RIBONUCLEASE"/>
    <property type="match status" value="1"/>
</dbReference>
<accession>A0A2C8FAI2</accession>
<evidence type="ECO:0000256" key="5">
    <source>
        <dbReference type="ARBA" id="ARBA00022475"/>
    </source>
</evidence>
<dbReference type="InterPro" id="IPR012340">
    <property type="entry name" value="NA-bd_OB-fold"/>
</dbReference>
<dbReference type="Pfam" id="PF20833">
    <property type="entry name" value="RNase_E_G_Thio"/>
    <property type="match status" value="1"/>
</dbReference>
<dbReference type="SMART" id="SM00316">
    <property type="entry name" value="S1"/>
    <property type="match status" value="1"/>
</dbReference>
<keyword evidence="15" id="KW-0460">Magnesium</keyword>
<evidence type="ECO:0000256" key="6">
    <source>
        <dbReference type="ARBA" id="ARBA00022490"/>
    </source>
</evidence>
<dbReference type="InterPro" id="IPR048583">
    <property type="entry name" value="RNase_E_G_thioredoxin-like"/>
</dbReference>
<evidence type="ECO:0000256" key="11">
    <source>
        <dbReference type="ARBA" id="ARBA00022723"/>
    </source>
</evidence>
<dbReference type="Pfam" id="PF10150">
    <property type="entry name" value="RNase_E_G"/>
    <property type="match status" value="1"/>
</dbReference>
<comment type="similarity">
    <text evidence="3">Belongs to the RNase E/G family. RNase G subfamily.</text>
</comment>
<keyword evidence="20" id="KW-1185">Reference proteome</keyword>
<reference evidence="20" key="1">
    <citation type="submission" date="2017-09" db="EMBL/GenBank/DDBJ databases">
        <authorList>
            <person name="Regsiter A."/>
            <person name="William W."/>
        </authorList>
    </citation>
    <scope>NUCLEOTIDE SEQUENCE [LARGE SCALE GENOMIC DNA]</scope>
    <source>
        <strain evidence="20">500-1</strain>
    </source>
</reference>
<evidence type="ECO:0000256" key="10">
    <source>
        <dbReference type="ARBA" id="ARBA00022722"/>
    </source>
</evidence>
<dbReference type="OrthoDB" id="9804278at2"/>
<dbReference type="GO" id="GO:0004519">
    <property type="term" value="F:endonuclease activity"/>
    <property type="evidence" value="ECO:0007669"/>
    <property type="project" value="UniProtKB-KW"/>
</dbReference>
<evidence type="ECO:0000256" key="16">
    <source>
        <dbReference type="ARBA" id="ARBA00022884"/>
    </source>
</evidence>
<sequence length="492" mass="56037">MTAVANKKRRQKMFISVLPGEQVEVVIAEEGIVNEYYVEMVHQAKTKGNIYKGYIHNIDNGLQAAFINYGAERNGFLQIDEVHPEYYMGSPATKKGQRFPLMQKVLKPGQEILVQVVKEPTGKKGAFLTTYLSLPGRSFVYTVGRSQMGVSRKIENEKERARLKKALESFDTSEGVGLIARTAAVGQSKAALGRDFKYLNRLWTDIRANAQQKKAPTVVYEELGLAARAVRDYLTTDVTEVWVDDKETYNQVKQFVKLAFPRKNNLAKLHEDHDLSLLERFNLVKQVQEIYSREASMPSGGRLVFDATEALTAIDINSGKIGGERNFQKMALKTNVEAAREIARQLRLRDIGGQVVIDFIEMKNPKDCREVEKVMRAEMKNDRARTDVSRISSFGLMELVRQRLGSSAIAISTEPCPCCKGTGIRRNMEWQALQALKDIHRDIRKPSMESVEYDCEEELAIYLLNNKRQVLAEMEEEYNKEIHIDIDYDYDD</sequence>
<evidence type="ECO:0000259" key="18">
    <source>
        <dbReference type="PROSITE" id="PS50126"/>
    </source>
</evidence>
<dbReference type="Gene3D" id="2.40.50.140">
    <property type="entry name" value="Nucleic acid-binding proteins"/>
    <property type="match status" value="1"/>
</dbReference>
<keyword evidence="9" id="KW-0819">tRNA processing</keyword>
<dbReference type="AlphaFoldDB" id="A0A2C8FAI2"/>
<evidence type="ECO:0000256" key="12">
    <source>
        <dbReference type="ARBA" id="ARBA00022730"/>
    </source>
</evidence>
<dbReference type="KEGG" id="pprf:DPRO_2133"/>
<dbReference type="SUPFAM" id="SSF50249">
    <property type="entry name" value="Nucleic acid-binding proteins"/>
    <property type="match status" value="1"/>
</dbReference>
<comment type="cofactor">
    <cofactor evidence="1">
        <name>Mg(2+)</name>
        <dbReference type="ChEBI" id="CHEBI:18420"/>
    </cofactor>
</comment>
<dbReference type="GO" id="GO:0016787">
    <property type="term" value="F:hydrolase activity"/>
    <property type="evidence" value="ECO:0007669"/>
    <property type="project" value="UniProtKB-KW"/>
</dbReference>
<dbReference type="CDD" id="cd04453">
    <property type="entry name" value="S1_RNase_E"/>
    <property type="match status" value="1"/>
</dbReference>
<dbReference type="PROSITE" id="PS50126">
    <property type="entry name" value="S1"/>
    <property type="match status" value="1"/>
</dbReference>
<dbReference type="Gene3D" id="3.40.1260.20">
    <property type="entry name" value="Ribonuclease E, catalytic domain"/>
    <property type="match status" value="1"/>
</dbReference>
<evidence type="ECO:0000256" key="14">
    <source>
        <dbReference type="ARBA" id="ARBA00022801"/>
    </source>
</evidence>
<dbReference type="GO" id="GO:0004540">
    <property type="term" value="F:RNA nuclease activity"/>
    <property type="evidence" value="ECO:0007669"/>
    <property type="project" value="InterPro"/>
</dbReference>
<gene>
    <name evidence="19" type="ORF">DPRO_2133</name>
</gene>
<evidence type="ECO:0000256" key="15">
    <source>
        <dbReference type="ARBA" id="ARBA00022842"/>
    </source>
</evidence>
<keyword evidence="7" id="KW-0997">Cell inner membrane</keyword>
<protein>
    <recommendedName>
        <fullName evidence="4">Ribonuclease G</fullName>
    </recommendedName>
</protein>
<evidence type="ECO:0000256" key="3">
    <source>
        <dbReference type="ARBA" id="ARBA00005663"/>
    </source>
</evidence>
<evidence type="ECO:0000256" key="9">
    <source>
        <dbReference type="ARBA" id="ARBA00022694"/>
    </source>
</evidence>
<keyword evidence="5" id="KW-1003">Cell membrane</keyword>
<evidence type="ECO:0000313" key="19">
    <source>
        <dbReference type="EMBL" id="SOB59037.1"/>
    </source>
</evidence>
<evidence type="ECO:0000256" key="4">
    <source>
        <dbReference type="ARBA" id="ARBA00017719"/>
    </source>
</evidence>
<organism evidence="19 20">
    <name type="scientific">Pseudodesulfovibrio profundus</name>
    <dbReference type="NCBI Taxonomy" id="57320"/>
    <lineage>
        <taxon>Bacteria</taxon>
        <taxon>Pseudomonadati</taxon>
        <taxon>Thermodesulfobacteriota</taxon>
        <taxon>Desulfovibrionia</taxon>
        <taxon>Desulfovibrionales</taxon>
        <taxon>Desulfovibrionaceae</taxon>
    </lineage>
</organism>
<keyword evidence="13" id="KW-0255">Endonuclease</keyword>
<dbReference type="InterPro" id="IPR004659">
    <property type="entry name" value="RNase_E/G"/>
</dbReference>
<dbReference type="GO" id="GO:0019843">
    <property type="term" value="F:rRNA binding"/>
    <property type="evidence" value="ECO:0007669"/>
    <property type="project" value="UniProtKB-KW"/>
</dbReference>
<dbReference type="GO" id="GO:0006364">
    <property type="term" value="P:rRNA processing"/>
    <property type="evidence" value="ECO:0007669"/>
    <property type="project" value="UniProtKB-KW"/>
</dbReference>
<name>A0A2C8FAI2_9BACT</name>
<feature type="domain" description="S1 motif" evidence="18">
    <location>
        <begin position="48"/>
        <end position="131"/>
    </location>
</feature>
<keyword evidence="10" id="KW-0540">Nuclease</keyword>
<comment type="subcellular location">
    <subcellularLocation>
        <location evidence="2">Cytoplasm</location>
    </subcellularLocation>
</comment>
<dbReference type="InterPro" id="IPR003029">
    <property type="entry name" value="S1_domain"/>
</dbReference>
<keyword evidence="8" id="KW-0698">rRNA processing</keyword>
<keyword evidence="17" id="KW-0472">Membrane</keyword>
<dbReference type="NCBIfam" id="TIGR00757">
    <property type="entry name" value="RNaseEG"/>
    <property type="match status" value="1"/>
</dbReference>
<dbReference type="InterPro" id="IPR019307">
    <property type="entry name" value="RNA-bd_AU-1/RNase_E/G"/>
</dbReference>
<evidence type="ECO:0000256" key="7">
    <source>
        <dbReference type="ARBA" id="ARBA00022519"/>
    </source>
</evidence>
<dbReference type="GO" id="GO:0008033">
    <property type="term" value="P:tRNA processing"/>
    <property type="evidence" value="ECO:0007669"/>
    <property type="project" value="UniProtKB-KW"/>
</dbReference>
<keyword evidence="11" id="KW-0479">Metal-binding</keyword>
<dbReference type="RefSeq" id="WP_097011972.1">
    <property type="nucleotide sequence ID" value="NZ_LT907975.1"/>
</dbReference>
<evidence type="ECO:0000313" key="20">
    <source>
        <dbReference type="Proteomes" id="UP000219215"/>
    </source>
</evidence>
<evidence type="ECO:0000256" key="2">
    <source>
        <dbReference type="ARBA" id="ARBA00004496"/>
    </source>
</evidence>
<keyword evidence="16" id="KW-0694">RNA-binding</keyword>
<evidence type="ECO:0000256" key="1">
    <source>
        <dbReference type="ARBA" id="ARBA00001946"/>
    </source>
</evidence>
<keyword evidence="14" id="KW-0378">Hydrolase</keyword>
<keyword evidence="6" id="KW-0963">Cytoplasm</keyword>
<dbReference type="GO" id="GO:0046872">
    <property type="term" value="F:metal ion binding"/>
    <property type="evidence" value="ECO:0007669"/>
    <property type="project" value="UniProtKB-KW"/>
</dbReference>
<dbReference type="PANTHER" id="PTHR30001:SF1">
    <property type="entry name" value="RIBONUCLEASE E_G-LIKE PROTEIN, CHLOROPLASTIC"/>
    <property type="match status" value="1"/>
</dbReference>
<dbReference type="EMBL" id="LT907975">
    <property type="protein sequence ID" value="SOB59037.1"/>
    <property type="molecule type" value="Genomic_DNA"/>
</dbReference>
<proteinExistence type="inferred from homology"/>
<evidence type="ECO:0000256" key="8">
    <source>
        <dbReference type="ARBA" id="ARBA00022552"/>
    </source>
</evidence>